<feature type="transmembrane region" description="Helical" evidence="1">
    <location>
        <begin position="28"/>
        <end position="48"/>
    </location>
</feature>
<protein>
    <submittedName>
        <fullName evidence="2">Membrane protein</fullName>
    </submittedName>
</protein>
<dbReference type="AlphaFoldDB" id="A0A512JNR2"/>
<comment type="caution">
    <text evidence="2">The sequence shown here is derived from an EMBL/GenBank/DDBJ whole genome shotgun (WGS) entry which is preliminary data.</text>
</comment>
<dbReference type="InterPro" id="IPR021273">
    <property type="entry name" value="DUF2852"/>
</dbReference>
<dbReference type="RefSeq" id="WP_147047988.1">
    <property type="nucleotide sequence ID" value="NZ_BJZV01000020.1"/>
</dbReference>
<evidence type="ECO:0000313" key="3">
    <source>
        <dbReference type="Proteomes" id="UP000321750"/>
    </source>
</evidence>
<evidence type="ECO:0000256" key="1">
    <source>
        <dbReference type="SAM" id="Phobius"/>
    </source>
</evidence>
<dbReference type="OrthoDB" id="9806878at2"/>
<keyword evidence="3" id="KW-1185">Reference proteome</keyword>
<keyword evidence="1" id="KW-0472">Membrane</keyword>
<keyword evidence="1" id="KW-0812">Transmembrane</keyword>
<gene>
    <name evidence="2" type="ORF">MGN01_34130</name>
</gene>
<keyword evidence="1" id="KW-1133">Transmembrane helix</keyword>
<sequence>MSTSSASSPWSGASARHCGPFPRRSLEIGAIVLGFIYWWPLALAYVAWKVAGYPALGQMREFAQSGSWSRGSGGTSRFAKAFEAAKDCGVYRSSTGNFAFDEYRKAELDRLEARRRALQEESRAFTEFVEELKRAKDREQFDAYMAKKRAEGGGPTIDA</sequence>
<organism evidence="2 3">
    <name type="scientific">Methylobacterium gnaphalii</name>
    <dbReference type="NCBI Taxonomy" id="1010610"/>
    <lineage>
        <taxon>Bacteria</taxon>
        <taxon>Pseudomonadati</taxon>
        <taxon>Pseudomonadota</taxon>
        <taxon>Alphaproteobacteria</taxon>
        <taxon>Hyphomicrobiales</taxon>
        <taxon>Methylobacteriaceae</taxon>
        <taxon>Methylobacterium</taxon>
    </lineage>
</organism>
<dbReference type="EMBL" id="BJZV01000020">
    <property type="protein sequence ID" value="GEP11568.1"/>
    <property type="molecule type" value="Genomic_DNA"/>
</dbReference>
<accession>A0A512JNR2</accession>
<proteinExistence type="predicted"/>
<evidence type="ECO:0000313" key="2">
    <source>
        <dbReference type="EMBL" id="GEP11568.1"/>
    </source>
</evidence>
<reference evidence="2 3" key="1">
    <citation type="submission" date="2019-07" db="EMBL/GenBank/DDBJ databases">
        <title>Whole genome shotgun sequence of Methylobacterium gnaphalii NBRC 107716.</title>
        <authorList>
            <person name="Hosoyama A."/>
            <person name="Uohara A."/>
            <person name="Ohji S."/>
            <person name="Ichikawa N."/>
        </authorList>
    </citation>
    <scope>NUCLEOTIDE SEQUENCE [LARGE SCALE GENOMIC DNA]</scope>
    <source>
        <strain evidence="2 3">NBRC 107716</strain>
    </source>
</reference>
<name>A0A512JNR2_9HYPH</name>
<dbReference type="Proteomes" id="UP000321750">
    <property type="component" value="Unassembled WGS sequence"/>
</dbReference>
<dbReference type="Pfam" id="PF11014">
    <property type="entry name" value="DUF2852"/>
    <property type="match status" value="1"/>
</dbReference>